<dbReference type="EMBL" id="MLAA01000040">
    <property type="protein sequence ID" value="OOF67554.1"/>
    <property type="molecule type" value="Genomic_DNA"/>
</dbReference>
<evidence type="ECO:0000313" key="7">
    <source>
        <dbReference type="Proteomes" id="UP000188820"/>
    </source>
</evidence>
<dbReference type="Proteomes" id="UP000188820">
    <property type="component" value="Unassembled WGS sequence"/>
</dbReference>
<keyword evidence="7" id="KW-1185">Reference proteome</keyword>
<dbReference type="PANTHER" id="PTHR24045:SF0">
    <property type="entry name" value="N-ACETYLGLUCOSAMINE-1-PHOSPHOTRANSFERASE SUBUNITS ALPHA_BETA"/>
    <property type="match status" value="1"/>
</dbReference>
<evidence type="ECO:0000259" key="5">
    <source>
        <dbReference type="Pfam" id="PF17101"/>
    </source>
</evidence>
<dbReference type="Pfam" id="PF11380">
    <property type="entry name" value="Stealth_CR2"/>
    <property type="match status" value="1"/>
</dbReference>
<dbReference type="InterPro" id="IPR021520">
    <property type="entry name" value="Stealth_CR2"/>
</dbReference>
<protein>
    <submittedName>
        <fullName evidence="6">Glycosyl transferase</fullName>
    </submittedName>
</protein>
<dbReference type="InterPro" id="IPR031358">
    <property type="entry name" value="Stealth_CR1"/>
</dbReference>
<comment type="similarity">
    <text evidence="1">Belongs to the stealth family.</text>
</comment>
<gene>
    <name evidence="6" type="ORF">BKG89_09360</name>
</gene>
<evidence type="ECO:0000256" key="1">
    <source>
        <dbReference type="ARBA" id="ARBA00007583"/>
    </source>
</evidence>
<evidence type="ECO:0000259" key="4">
    <source>
        <dbReference type="Pfam" id="PF11380"/>
    </source>
</evidence>
<feature type="domain" description="Stealth protein CR2 conserved region 2" evidence="4">
    <location>
        <begin position="40"/>
        <end position="141"/>
    </location>
</feature>
<sequence length="343" mass="41255">MSLKIDFVLPWVDNQDPEWQRSRQLYSANQSSLDSNASARFRDSGTLKYVLRSIEKNCSWYNRIYLITCGHYPEWLDIHSPRIELVKHSDIYDNKDHLPVFNSSSIEMSLPNIPGLSEHFVYLNDDMLIFSPLKEERFFKNGLPVDFLCHGWFTRNKLFELLKGKDTWINSLNNNIRLINKEFKSKNIDSDKLYSYSYSFYNKLSNFLLSKLYHNFFWFEHWHLPQPYLKRTLLDVKKRYYKNMQICSKNRFRNNTDLTQYLYRYWHLAKGDFFPFKHNDGIEDNICSINDLNKMIKKCDKLQPNFVCFNDSPTLSDLDYEIIKNKITEYLDRRFPEKGSFEV</sequence>
<dbReference type="RefSeq" id="WP_077464362.1">
    <property type="nucleotide sequence ID" value="NZ_MLAA01000040.1"/>
</dbReference>
<dbReference type="Pfam" id="PF17101">
    <property type="entry name" value="Stealth_CR1"/>
    <property type="match status" value="1"/>
</dbReference>
<keyword evidence="2 6" id="KW-0808">Transferase</keyword>
<comment type="caution">
    <text evidence="6">The sequence shown here is derived from an EMBL/GenBank/DDBJ whole genome shotgun (WGS) entry which is preliminary data.</text>
</comment>
<evidence type="ECO:0000256" key="2">
    <source>
        <dbReference type="ARBA" id="ARBA00022679"/>
    </source>
</evidence>
<proteinExistence type="inferred from homology"/>
<dbReference type="InterPro" id="IPR047141">
    <property type="entry name" value="Stealth"/>
</dbReference>
<keyword evidence="3" id="KW-0270">Exopolysaccharide synthesis</keyword>
<evidence type="ECO:0000313" key="6">
    <source>
        <dbReference type="EMBL" id="OOF67554.1"/>
    </source>
</evidence>
<accession>A0ABX3KWL6</accession>
<dbReference type="GO" id="GO:0016740">
    <property type="term" value="F:transferase activity"/>
    <property type="evidence" value="ECO:0007669"/>
    <property type="project" value="UniProtKB-KW"/>
</dbReference>
<feature type="domain" description="Stealth protein CR1 conserved region 1" evidence="5">
    <location>
        <begin position="4"/>
        <end position="29"/>
    </location>
</feature>
<dbReference type="PANTHER" id="PTHR24045">
    <property type="match status" value="1"/>
</dbReference>
<reference evidence="6 7" key="1">
    <citation type="submission" date="2016-10" db="EMBL/GenBank/DDBJ databases">
        <title>Rodentibacter gen. nov. and new species.</title>
        <authorList>
            <person name="Christensen H."/>
        </authorList>
    </citation>
    <scope>NUCLEOTIDE SEQUENCE [LARGE SCALE GENOMIC DNA]</scope>
    <source>
        <strain evidence="6 7">1998236014</strain>
    </source>
</reference>
<evidence type="ECO:0000256" key="3">
    <source>
        <dbReference type="ARBA" id="ARBA00023169"/>
    </source>
</evidence>
<organism evidence="6 7">
    <name type="scientific">Rodentibacter caecimuris</name>
    <dbReference type="NCBI Taxonomy" id="1796644"/>
    <lineage>
        <taxon>Bacteria</taxon>
        <taxon>Pseudomonadati</taxon>
        <taxon>Pseudomonadota</taxon>
        <taxon>Gammaproteobacteria</taxon>
        <taxon>Pasteurellales</taxon>
        <taxon>Pasteurellaceae</taxon>
        <taxon>Rodentibacter</taxon>
    </lineage>
</organism>
<name>A0ABX3KWL6_9PAST</name>